<reference evidence="1" key="1">
    <citation type="submission" date="2019-08" db="EMBL/GenBank/DDBJ databases">
        <authorList>
            <person name="Kucharzyk K."/>
            <person name="Murdoch R.W."/>
            <person name="Higgins S."/>
            <person name="Loffler F."/>
        </authorList>
    </citation>
    <scope>NUCLEOTIDE SEQUENCE</scope>
</reference>
<comment type="caution">
    <text evidence="1">The sequence shown here is derived from an EMBL/GenBank/DDBJ whole genome shotgun (WGS) entry which is preliminary data.</text>
</comment>
<dbReference type="AlphaFoldDB" id="A0A645I4G1"/>
<organism evidence="1">
    <name type="scientific">bioreactor metagenome</name>
    <dbReference type="NCBI Taxonomy" id="1076179"/>
    <lineage>
        <taxon>unclassified sequences</taxon>
        <taxon>metagenomes</taxon>
        <taxon>ecological metagenomes</taxon>
    </lineage>
</organism>
<proteinExistence type="predicted"/>
<evidence type="ECO:0008006" key="2">
    <source>
        <dbReference type="Google" id="ProtNLM"/>
    </source>
</evidence>
<dbReference type="EMBL" id="VSSQ01106643">
    <property type="protein sequence ID" value="MPN46181.1"/>
    <property type="molecule type" value="Genomic_DNA"/>
</dbReference>
<sequence>MKKHLSFIVTALLLSAFMLSGCAKLQFKYFGTDSKTLLKDIAKATDEKVSDFTFYDKTDDGPFVYLTRVDNVYITVYASDSYNKLQIALAFTDLTDETIETFGLVCGSVIKTIDPLADTDTLITGLGMDAYTLNVTNTYESDTIQYQYTTTSSAIYFTMYKD</sequence>
<evidence type="ECO:0000313" key="1">
    <source>
        <dbReference type="EMBL" id="MPN46181.1"/>
    </source>
</evidence>
<accession>A0A645I4G1</accession>
<name>A0A645I4G1_9ZZZZ</name>
<protein>
    <recommendedName>
        <fullName evidence="2">Lipoprotein</fullName>
    </recommendedName>
</protein>
<gene>
    <name evidence="1" type="ORF">SDC9_193764</name>
</gene>
<dbReference type="PROSITE" id="PS51257">
    <property type="entry name" value="PROKAR_LIPOPROTEIN"/>
    <property type="match status" value="1"/>
</dbReference>